<name>A0A1X7VSU2_AMPQE</name>
<dbReference type="AlphaFoldDB" id="A0A1X7VSU2"/>
<protein>
    <submittedName>
        <fullName evidence="1">Uncharacterized protein</fullName>
    </submittedName>
</protein>
<accession>A0A1X7VSU2</accession>
<organism evidence="1">
    <name type="scientific">Amphimedon queenslandica</name>
    <name type="common">Sponge</name>
    <dbReference type="NCBI Taxonomy" id="400682"/>
    <lineage>
        <taxon>Eukaryota</taxon>
        <taxon>Metazoa</taxon>
        <taxon>Porifera</taxon>
        <taxon>Demospongiae</taxon>
        <taxon>Heteroscleromorpha</taxon>
        <taxon>Haplosclerida</taxon>
        <taxon>Niphatidae</taxon>
        <taxon>Amphimedon</taxon>
    </lineage>
</organism>
<sequence>MRKRITDSDLSSNFKDVAIESKIHNSFQTAYNLNAGQASSQSLSVRSTST</sequence>
<proteinExistence type="predicted"/>
<reference evidence="1" key="1">
    <citation type="submission" date="2017-05" db="UniProtKB">
        <authorList>
            <consortium name="EnsemblMetazoa"/>
        </authorList>
    </citation>
    <scope>IDENTIFICATION</scope>
</reference>
<dbReference type="EnsemblMetazoa" id="Aqu2.1.42944_001">
    <property type="protein sequence ID" value="Aqu2.1.42944_001"/>
    <property type="gene ID" value="Aqu2.1.42944"/>
</dbReference>
<evidence type="ECO:0000313" key="1">
    <source>
        <dbReference type="EnsemblMetazoa" id="Aqu2.1.42944_001"/>
    </source>
</evidence>
<dbReference type="InParanoid" id="A0A1X7VSU2"/>